<proteinExistence type="predicted"/>
<accession>D0RMC1</accession>
<dbReference type="RefSeq" id="XP_002909809.1">
    <property type="nucleotide sequence ID" value="XM_002909763.1"/>
</dbReference>
<dbReference type="STRING" id="403677.D0RMC1"/>
<protein>
    <submittedName>
        <fullName evidence="1">Uncharacterized protein</fullName>
    </submittedName>
</protein>
<dbReference type="AlphaFoldDB" id="D0RMC1"/>
<sequence length="194" mass="21395">MVIWASFSVTTAATDLATFITQNLRMELLPPYGVVSTSGARVDEFFYMSRWGSNFGEFGDAFLSLCEDDVSCKSRFDSKGVNGTLQQLIEEFDHDPNSTCAALVSSTFEAGESASFRLRSALGSALMDSIVRTLIPPVVYRLQRCAPDDLDILKQFFLAVSQANNAKTEDSALQSNLLQSLIVYSEMMERPLLS</sequence>
<dbReference type="VEuPathDB" id="FungiDB:PITG_22444"/>
<dbReference type="EMBL" id="GG690616">
    <property type="protein sequence ID" value="EEY62039.1"/>
    <property type="molecule type" value="Genomic_DNA"/>
</dbReference>
<dbReference type="GeneID" id="9468201"/>
<dbReference type="HOGENOM" id="CLU_1405016_0_0_1"/>
<evidence type="ECO:0000313" key="1">
    <source>
        <dbReference type="EMBL" id="EEY62039.1"/>
    </source>
</evidence>
<dbReference type="KEGG" id="pif:PITG_22444"/>
<name>D0RMC1_PHYIT</name>
<dbReference type="Proteomes" id="UP000006643">
    <property type="component" value="Unassembled WGS sequence"/>
</dbReference>
<keyword evidence="2" id="KW-1185">Reference proteome</keyword>
<dbReference type="OMA" id="CEAKHAD"/>
<organism evidence="1 2">
    <name type="scientific">Phytophthora infestans (strain T30-4)</name>
    <name type="common">Potato late blight agent</name>
    <dbReference type="NCBI Taxonomy" id="403677"/>
    <lineage>
        <taxon>Eukaryota</taxon>
        <taxon>Sar</taxon>
        <taxon>Stramenopiles</taxon>
        <taxon>Oomycota</taxon>
        <taxon>Peronosporomycetes</taxon>
        <taxon>Peronosporales</taxon>
        <taxon>Peronosporaceae</taxon>
        <taxon>Phytophthora</taxon>
    </lineage>
</organism>
<dbReference type="InParanoid" id="D0RMC1"/>
<reference evidence="2" key="1">
    <citation type="journal article" date="2009" name="Nature">
        <title>Genome sequence and analysis of the Irish potato famine pathogen Phytophthora infestans.</title>
        <authorList>
            <consortium name="The Broad Institute Genome Sequencing Platform"/>
            <person name="Haas B.J."/>
            <person name="Kamoun S."/>
            <person name="Zody M.C."/>
            <person name="Jiang R.H."/>
            <person name="Handsaker R.E."/>
            <person name="Cano L.M."/>
            <person name="Grabherr M."/>
            <person name="Kodira C.D."/>
            <person name="Raffaele S."/>
            <person name="Torto-Alalibo T."/>
            <person name="Bozkurt T.O."/>
            <person name="Ah-Fong A.M."/>
            <person name="Alvarado L."/>
            <person name="Anderson V.L."/>
            <person name="Armstrong M.R."/>
            <person name="Avrova A."/>
            <person name="Baxter L."/>
            <person name="Beynon J."/>
            <person name="Boevink P.C."/>
            <person name="Bollmann S.R."/>
            <person name="Bos J.I."/>
            <person name="Bulone V."/>
            <person name="Cai G."/>
            <person name="Cakir C."/>
            <person name="Carrington J.C."/>
            <person name="Chawner M."/>
            <person name="Conti L."/>
            <person name="Costanzo S."/>
            <person name="Ewan R."/>
            <person name="Fahlgren N."/>
            <person name="Fischbach M.A."/>
            <person name="Fugelstad J."/>
            <person name="Gilroy E.M."/>
            <person name="Gnerre S."/>
            <person name="Green P.J."/>
            <person name="Grenville-Briggs L.J."/>
            <person name="Griffith J."/>
            <person name="Grunwald N.J."/>
            <person name="Horn K."/>
            <person name="Horner N.R."/>
            <person name="Hu C.H."/>
            <person name="Huitema E."/>
            <person name="Jeong D.H."/>
            <person name="Jones A.M."/>
            <person name="Jones J.D."/>
            <person name="Jones R.W."/>
            <person name="Karlsson E.K."/>
            <person name="Kunjeti S.G."/>
            <person name="Lamour K."/>
            <person name="Liu Z."/>
            <person name="Ma L."/>
            <person name="Maclean D."/>
            <person name="Chibucos M.C."/>
            <person name="McDonald H."/>
            <person name="McWalters J."/>
            <person name="Meijer H.J."/>
            <person name="Morgan W."/>
            <person name="Morris P.F."/>
            <person name="Munro C.A."/>
            <person name="O'Neill K."/>
            <person name="Ospina-Giraldo M."/>
            <person name="Pinzon A."/>
            <person name="Pritchard L."/>
            <person name="Ramsahoye B."/>
            <person name="Ren Q."/>
            <person name="Restrepo S."/>
            <person name="Roy S."/>
            <person name="Sadanandom A."/>
            <person name="Savidor A."/>
            <person name="Schornack S."/>
            <person name="Schwartz D.C."/>
            <person name="Schumann U.D."/>
            <person name="Schwessinger B."/>
            <person name="Seyer L."/>
            <person name="Sharpe T."/>
            <person name="Silvar C."/>
            <person name="Song J."/>
            <person name="Studholme D.J."/>
            <person name="Sykes S."/>
            <person name="Thines M."/>
            <person name="van de Vondervoort P.J."/>
            <person name="Phuntumart V."/>
            <person name="Wawra S."/>
            <person name="Weide R."/>
            <person name="Win J."/>
            <person name="Young C."/>
            <person name="Zhou S."/>
            <person name="Fry W."/>
            <person name="Meyers B.C."/>
            <person name="van West P."/>
            <person name="Ristaino J."/>
            <person name="Govers F."/>
            <person name="Birch P.R."/>
            <person name="Whisson S.C."/>
            <person name="Judelson H.S."/>
            <person name="Nusbaum C."/>
        </authorList>
    </citation>
    <scope>NUCLEOTIDE SEQUENCE [LARGE SCALE GENOMIC DNA]</scope>
    <source>
        <strain evidence="2">T30-4</strain>
    </source>
</reference>
<dbReference type="OrthoDB" id="127972at2759"/>
<gene>
    <name evidence="1" type="ORF">PITG_22444</name>
</gene>
<evidence type="ECO:0000313" key="2">
    <source>
        <dbReference type="Proteomes" id="UP000006643"/>
    </source>
</evidence>